<evidence type="ECO:0000313" key="2">
    <source>
        <dbReference type="Proteomes" id="UP000263595"/>
    </source>
</evidence>
<dbReference type="OrthoDB" id="9800421at2"/>
<dbReference type="Proteomes" id="UP000263595">
    <property type="component" value="Unassembled WGS sequence"/>
</dbReference>
<organism evidence="1 2">
    <name type="scientific">Pseudomonas reidholzensis</name>
    <dbReference type="NCBI Taxonomy" id="1785162"/>
    <lineage>
        <taxon>Bacteria</taxon>
        <taxon>Pseudomonadati</taxon>
        <taxon>Pseudomonadota</taxon>
        <taxon>Gammaproteobacteria</taxon>
        <taxon>Pseudomonadales</taxon>
        <taxon>Pseudomonadaceae</taxon>
        <taxon>Pseudomonas</taxon>
    </lineage>
</organism>
<dbReference type="InterPro" id="IPR008318">
    <property type="entry name" value="UCP030820"/>
</dbReference>
<reference evidence="2" key="1">
    <citation type="submission" date="2018-08" db="EMBL/GenBank/DDBJ databases">
        <authorList>
            <person name="Blom J."/>
        </authorList>
    </citation>
    <scope>NUCLEOTIDE SEQUENCE [LARGE SCALE GENOMIC DNA]</scope>
    <source>
        <strain evidence="2">CCOS 865</strain>
    </source>
</reference>
<dbReference type="AlphaFoldDB" id="A0A383RVZ6"/>
<accession>A0A383RVZ6</accession>
<sequence length="161" mass="17969">MTLIDLNGLPSPDPWLYQEPETPLVASERSVVALSQWEAFQQQFGVPAKGLWVDADQQPEALLGLLAELELLVIDFPKSRDGRGFTLARLLRERYAFAGDLRAAGPMLPDQFAMLLQCGFTSLLAPPTVPVVRWQQAADARLQAQARPRTLLERLSHRHEA</sequence>
<protein>
    <recommendedName>
        <fullName evidence="3">Oxidoreductase</fullName>
    </recommendedName>
</protein>
<dbReference type="RefSeq" id="WP_119142075.1">
    <property type="nucleotide sequence ID" value="NZ_CBCSFL010000024.1"/>
</dbReference>
<evidence type="ECO:0000313" key="1">
    <source>
        <dbReference type="EMBL" id="SYX90646.1"/>
    </source>
</evidence>
<gene>
    <name evidence="1" type="ORF">CCOS865_02913</name>
</gene>
<dbReference type="EMBL" id="UNOZ01000020">
    <property type="protein sequence ID" value="SYX90646.1"/>
    <property type="molecule type" value="Genomic_DNA"/>
</dbReference>
<name>A0A383RVZ6_9PSED</name>
<dbReference type="Pfam" id="PF06073">
    <property type="entry name" value="DUF934"/>
    <property type="match status" value="1"/>
</dbReference>
<proteinExistence type="predicted"/>
<evidence type="ECO:0008006" key="3">
    <source>
        <dbReference type="Google" id="ProtNLM"/>
    </source>
</evidence>
<keyword evidence="2" id="KW-1185">Reference proteome</keyword>